<sequence>MRALRPSSENEMVATFLNAELTSPRFKASLTETLRKHGHSEALLTTPDLANPTQNELRLQLLGDYRGYRQNRELFTDFPDSLSWQLVMLTPSELLDVLYINYSYWTALTNGTRRPTDAVPFIRRGGLVFDRLPTDNFLNLATNLRNGATWPPLICVRATTTTDPLVVLEGHARLTAMALAPDHIPHETPVLLATSPAITAWPCY</sequence>
<organism evidence="1 2">
    <name type="scientific">Kribbella italica</name>
    <dbReference type="NCBI Taxonomy" id="1540520"/>
    <lineage>
        <taxon>Bacteria</taxon>
        <taxon>Bacillati</taxon>
        <taxon>Actinomycetota</taxon>
        <taxon>Actinomycetes</taxon>
        <taxon>Propionibacteriales</taxon>
        <taxon>Kribbellaceae</taxon>
        <taxon>Kribbella</taxon>
    </lineage>
</organism>
<accession>A0A7W9J6E2</accession>
<dbReference type="AlphaFoldDB" id="A0A7W9J6E2"/>
<name>A0A7W9J6E2_9ACTN</name>
<gene>
    <name evidence="1" type="ORF">HDA39_003186</name>
</gene>
<dbReference type="RefSeq" id="WP_184795966.1">
    <property type="nucleotide sequence ID" value="NZ_JACHMY010000001.1"/>
</dbReference>
<dbReference type="Proteomes" id="UP000549971">
    <property type="component" value="Unassembled WGS sequence"/>
</dbReference>
<dbReference type="EMBL" id="JACHMY010000001">
    <property type="protein sequence ID" value="MBB5836452.1"/>
    <property type="molecule type" value="Genomic_DNA"/>
</dbReference>
<protein>
    <submittedName>
        <fullName evidence="1">Uncharacterized protein</fullName>
    </submittedName>
</protein>
<comment type="caution">
    <text evidence="1">The sequence shown here is derived from an EMBL/GenBank/DDBJ whole genome shotgun (WGS) entry which is preliminary data.</text>
</comment>
<evidence type="ECO:0000313" key="2">
    <source>
        <dbReference type="Proteomes" id="UP000549971"/>
    </source>
</evidence>
<reference evidence="1 2" key="1">
    <citation type="submission" date="2020-08" db="EMBL/GenBank/DDBJ databases">
        <title>Sequencing the genomes of 1000 actinobacteria strains.</title>
        <authorList>
            <person name="Klenk H.-P."/>
        </authorList>
    </citation>
    <scope>NUCLEOTIDE SEQUENCE [LARGE SCALE GENOMIC DNA]</scope>
    <source>
        <strain evidence="1 2">DSM 28967</strain>
    </source>
</reference>
<keyword evidence="2" id="KW-1185">Reference proteome</keyword>
<proteinExistence type="predicted"/>
<evidence type="ECO:0000313" key="1">
    <source>
        <dbReference type="EMBL" id="MBB5836452.1"/>
    </source>
</evidence>